<name>A0A2Y9BMH8_9FIRM</name>
<evidence type="ECO:0000313" key="4">
    <source>
        <dbReference type="EMBL" id="PWJ17641.1"/>
    </source>
</evidence>
<reference evidence="4 5" key="1">
    <citation type="submission" date="2018-05" db="EMBL/GenBank/DDBJ databases">
        <title>The Hungate 1000. A catalogue of reference genomes from the rumen microbiome.</title>
        <authorList>
            <person name="Kelly W."/>
        </authorList>
    </citation>
    <scope>NUCLEOTIDE SEQUENCE [LARGE SCALE GENOMIC DNA]</scope>
    <source>
        <strain evidence="4 5">NLAE-zl-C242</strain>
    </source>
</reference>
<keyword evidence="1 2" id="KW-0238">DNA-binding</keyword>
<keyword evidence="5" id="KW-1185">Reference proteome</keyword>
<dbReference type="PROSITE" id="PS50977">
    <property type="entry name" value="HTH_TETR_2"/>
    <property type="match status" value="1"/>
</dbReference>
<dbReference type="AlphaFoldDB" id="A0A2Y9BMH8"/>
<organism evidence="4 5">
    <name type="scientific">Faecalicatena orotica</name>
    <dbReference type="NCBI Taxonomy" id="1544"/>
    <lineage>
        <taxon>Bacteria</taxon>
        <taxon>Bacillati</taxon>
        <taxon>Bacillota</taxon>
        <taxon>Clostridia</taxon>
        <taxon>Lachnospirales</taxon>
        <taxon>Lachnospiraceae</taxon>
        <taxon>Faecalicatena</taxon>
    </lineage>
</organism>
<comment type="caution">
    <text evidence="4">The sequence shown here is derived from an EMBL/GenBank/DDBJ whole genome shotgun (WGS) entry which is preliminary data.</text>
</comment>
<feature type="domain" description="HTH tetR-type" evidence="3">
    <location>
        <begin position="18"/>
        <end position="78"/>
    </location>
</feature>
<sequence length="232" mass="27430">MFMEETEVKKPGSPYFKCLSRKDYVIKANEIIGKEGVEAISIRRIAAELGCSSASMYRYFKNLDELLFYAQLDALTDYILDLSKREKEWKDIWDMHFGIWRSYALEAFKNPKAFEIIFYRNIDKDLEEALKEYYEMFPEAIVLVSPFLKEMLEIPGYYERDYHVCQMLVKKGKITAENAKKLNHMICTLFLGYFKFIQEKGIRDDEILGMTEQFIGECREIASLYAIDFTSW</sequence>
<dbReference type="InterPro" id="IPR001647">
    <property type="entry name" value="HTH_TetR"/>
</dbReference>
<evidence type="ECO:0000256" key="2">
    <source>
        <dbReference type="PROSITE-ProRule" id="PRU00335"/>
    </source>
</evidence>
<accession>A0A2Y9BMH8</accession>
<dbReference type="SUPFAM" id="SSF46689">
    <property type="entry name" value="Homeodomain-like"/>
    <property type="match status" value="1"/>
</dbReference>
<dbReference type="GO" id="GO:0003677">
    <property type="term" value="F:DNA binding"/>
    <property type="evidence" value="ECO:0007669"/>
    <property type="project" value="UniProtKB-UniRule"/>
</dbReference>
<dbReference type="EMBL" id="QGDL01000027">
    <property type="protein sequence ID" value="PWJ17641.1"/>
    <property type="molecule type" value="Genomic_DNA"/>
</dbReference>
<gene>
    <name evidence="4" type="ORF">A8806_12720</name>
</gene>
<evidence type="ECO:0000259" key="3">
    <source>
        <dbReference type="PROSITE" id="PS50977"/>
    </source>
</evidence>
<evidence type="ECO:0000313" key="5">
    <source>
        <dbReference type="Proteomes" id="UP000245845"/>
    </source>
</evidence>
<protein>
    <submittedName>
        <fullName evidence="4">TetR family transcriptional regulator</fullName>
    </submittedName>
</protein>
<feature type="DNA-binding region" description="H-T-H motif" evidence="2">
    <location>
        <begin position="41"/>
        <end position="60"/>
    </location>
</feature>
<dbReference type="InterPro" id="IPR009057">
    <property type="entry name" value="Homeodomain-like_sf"/>
</dbReference>
<dbReference type="Gene3D" id="1.10.10.60">
    <property type="entry name" value="Homeodomain-like"/>
    <property type="match status" value="1"/>
</dbReference>
<dbReference type="Pfam" id="PF00440">
    <property type="entry name" value="TetR_N"/>
    <property type="match status" value="1"/>
</dbReference>
<proteinExistence type="predicted"/>
<evidence type="ECO:0000256" key="1">
    <source>
        <dbReference type="ARBA" id="ARBA00023125"/>
    </source>
</evidence>
<dbReference type="Proteomes" id="UP000245845">
    <property type="component" value="Unassembled WGS sequence"/>
</dbReference>